<organism evidence="1 2">
    <name type="scientific">Paramarasmius palmivorus</name>
    <dbReference type="NCBI Taxonomy" id="297713"/>
    <lineage>
        <taxon>Eukaryota</taxon>
        <taxon>Fungi</taxon>
        <taxon>Dikarya</taxon>
        <taxon>Basidiomycota</taxon>
        <taxon>Agaricomycotina</taxon>
        <taxon>Agaricomycetes</taxon>
        <taxon>Agaricomycetidae</taxon>
        <taxon>Agaricales</taxon>
        <taxon>Marasmiineae</taxon>
        <taxon>Marasmiaceae</taxon>
        <taxon>Paramarasmius</taxon>
    </lineage>
</organism>
<dbReference type="InterPro" id="IPR032675">
    <property type="entry name" value="LRR_dom_sf"/>
</dbReference>
<accession>A0AAW0BZX3</accession>
<dbReference type="Gene3D" id="3.80.10.10">
    <property type="entry name" value="Ribonuclease Inhibitor"/>
    <property type="match status" value="1"/>
</dbReference>
<evidence type="ECO:0000313" key="1">
    <source>
        <dbReference type="EMBL" id="KAK7032572.1"/>
    </source>
</evidence>
<name>A0AAW0BZX3_9AGAR</name>
<comment type="caution">
    <text evidence="1">The sequence shown here is derived from an EMBL/GenBank/DDBJ whole genome shotgun (WGS) entry which is preliminary data.</text>
</comment>
<sequence>MSLLRNTSEDHTERHLADLLRLGRELCTEDGDAVSTSVSPTLQATIPLDGNLSDEDIEPYLTDLLHLGRELSPDNQAFVRDLSKRTQSENTRSKCSSLFAPIRKLLPELLSMILVLAVSPTFLHPHPRGHEFDWSACAISRVCFHWRQVCLATPQLWSNLDFEFDGHFAKGAVRQALLHLERSGTVPLTLTFEINGDRPQNAYDRKTYKKFLKPLFEQSFRWSSLTIHGTATGMAGFIPLLETLKLTNLIAFTNSVASTTRDGAPLNLLEFLRGRAPNLRSFINYAGYEASWYRSFTSFKGLRHLTVSGYRADTILEAIRACGSSLESMELRIYIHRNKVDVRSTNIPIMILPSIHTLSIRCIMRCTERISDVGPHLSNILGSLIAPSLVSFTLESKDYICNRPSTETSLFSCIQDFFARSKFRLRSLRLSGVPCSTLDLLHVLEAEMMREIEQLTIHEATPLTDSERRQLISTEVVNALSVNSDSVDILLPQLRELTLIVMKGWERGVFEEMVESRSRHGLESIHAGPLTYWADFTVDVERLGQLELAVRIPGVTGLPFFGES</sequence>
<protein>
    <recommendedName>
        <fullName evidence="3">F-box domain-containing protein</fullName>
    </recommendedName>
</protein>
<proteinExistence type="predicted"/>
<evidence type="ECO:0008006" key="3">
    <source>
        <dbReference type="Google" id="ProtNLM"/>
    </source>
</evidence>
<keyword evidence="2" id="KW-1185">Reference proteome</keyword>
<evidence type="ECO:0000313" key="2">
    <source>
        <dbReference type="Proteomes" id="UP001383192"/>
    </source>
</evidence>
<reference evidence="1 2" key="1">
    <citation type="submission" date="2024-01" db="EMBL/GenBank/DDBJ databases">
        <title>A draft genome for a cacao thread blight-causing isolate of Paramarasmius palmivorus.</title>
        <authorList>
            <person name="Baruah I.K."/>
            <person name="Bukari Y."/>
            <person name="Amoako-Attah I."/>
            <person name="Meinhardt L.W."/>
            <person name="Bailey B.A."/>
            <person name="Cohen S.P."/>
        </authorList>
    </citation>
    <scope>NUCLEOTIDE SEQUENCE [LARGE SCALE GENOMIC DNA]</scope>
    <source>
        <strain evidence="1 2">GH-12</strain>
    </source>
</reference>
<dbReference type="EMBL" id="JAYKXP010000063">
    <property type="protein sequence ID" value="KAK7032572.1"/>
    <property type="molecule type" value="Genomic_DNA"/>
</dbReference>
<dbReference type="AlphaFoldDB" id="A0AAW0BZX3"/>
<dbReference type="Proteomes" id="UP001383192">
    <property type="component" value="Unassembled WGS sequence"/>
</dbReference>
<gene>
    <name evidence="1" type="ORF">VNI00_012982</name>
</gene>